<evidence type="ECO:0000313" key="2">
    <source>
        <dbReference type="Proteomes" id="UP000009872"/>
    </source>
</evidence>
<organism evidence="1 2">
    <name type="scientific">Bacteroides oleiciplenus YIT 12058</name>
    <dbReference type="NCBI Taxonomy" id="742727"/>
    <lineage>
        <taxon>Bacteria</taxon>
        <taxon>Pseudomonadati</taxon>
        <taxon>Bacteroidota</taxon>
        <taxon>Bacteroidia</taxon>
        <taxon>Bacteroidales</taxon>
        <taxon>Bacteroidaceae</taxon>
        <taxon>Bacteroides</taxon>
    </lineage>
</organism>
<evidence type="ECO:0000313" key="1">
    <source>
        <dbReference type="EMBL" id="EKU92090.1"/>
    </source>
</evidence>
<accession>K9ESB2</accession>
<protein>
    <submittedName>
        <fullName evidence="1">Uncharacterized protein</fullName>
    </submittedName>
</protein>
<dbReference type="EMBL" id="ADLF01000002">
    <property type="protein sequence ID" value="EKU92090.1"/>
    <property type="molecule type" value="Genomic_DNA"/>
</dbReference>
<gene>
    <name evidence="1" type="ORF">HMPREF9447_00540</name>
</gene>
<dbReference type="eggNOG" id="ENOG502ZA7A">
    <property type="taxonomic scope" value="Bacteria"/>
</dbReference>
<keyword evidence="2" id="KW-1185">Reference proteome</keyword>
<dbReference type="HOGENOM" id="CLU_830681_0_0_10"/>
<sequence>MFLDTIFTASIFHGMCVPDKLRLKSSITFLLLFFWGITIPCKAQTATDSLANDFRSVVAKNFSRYRTVNLYWEMKGSHHYTFASGGTEMEKARKRDLHTIRFSTMIPVVKKKRFSLYGNLQYSNYHFQIQGEPSDIFGQDDYSHYQGGLSASYFASLLGRPFLLSADVSVDGWNEGWGKLQGRFVAAMIFKRGNKTGISVGLAAMALGKIPVMPVFSYWHRFDNPDWSVDITLPSQLYLRYQIKNQRISVGSSMTGDNFYLHTDLSELPSVCYYSEVVIKPEVLYEYIINKHFYLSARTGISVPLKSGLYTKGRKEIKLTGEHLEQDRSLIPFFHVGISYSLFR</sequence>
<name>K9ESB2_9BACE</name>
<reference evidence="1 2" key="1">
    <citation type="submission" date="2012-09" db="EMBL/GenBank/DDBJ databases">
        <title>The Genome Sequence of Bacteroides oleiciplenus YIT 12058.</title>
        <authorList>
            <consortium name="The Broad Institute Genome Sequencing Platform"/>
            <person name="Earl A."/>
            <person name="Ward D."/>
            <person name="Feldgarden M."/>
            <person name="Gevers D."/>
            <person name="Morotomi M."/>
            <person name="Walker B."/>
            <person name="Young S.K."/>
            <person name="Zeng Q."/>
            <person name="Gargeya S."/>
            <person name="Fitzgerald M."/>
            <person name="Haas B."/>
            <person name="Abouelleil A."/>
            <person name="Alvarado L."/>
            <person name="Arachchi H.M."/>
            <person name="Berlin A.M."/>
            <person name="Chapman S.B."/>
            <person name="Goldberg J."/>
            <person name="Griggs A."/>
            <person name="Gujja S."/>
            <person name="Hansen M."/>
            <person name="Howarth C."/>
            <person name="Imamovic A."/>
            <person name="Larimer J."/>
            <person name="McCowen C."/>
            <person name="Montmayeur A."/>
            <person name="Murphy C."/>
            <person name="Neiman D."/>
            <person name="Pearson M."/>
            <person name="Priest M."/>
            <person name="Roberts A."/>
            <person name="Saif S."/>
            <person name="Shea T."/>
            <person name="Sisk P."/>
            <person name="Sykes S."/>
            <person name="Wortman J."/>
            <person name="Nusbaum C."/>
            <person name="Birren B."/>
        </authorList>
    </citation>
    <scope>NUCLEOTIDE SEQUENCE [LARGE SCALE GENOMIC DNA]</scope>
    <source>
        <strain evidence="1 2">YIT 12058</strain>
    </source>
</reference>
<dbReference type="Proteomes" id="UP000009872">
    <property type="component" value="Unassembled WGS sequence"/>
</dbReference>
<dbReference type="PATRIC" id="fig|742727.4.peg.541"/>
<dbReference type="AlphaFoldDB" id="K9ESB2"/>
<comment type="caution">
    <text evidence="1">The sequence shown here is derived from an EMBL/GenBank/DDBJ whole genome shotgun (WGS) entry which is preliminary data.</text>
</comment>
<proteinExistence type="predicted"/>
<dbReference type="STRING" id="742727.HMPREF9447_00540"/>